<sequence length="240" mass="26658">MSLPLEICVFNTATAIAAAEAGADRIELCENYANGGTTPSYGYLKTTREKISIPVFPMIRPRGGDYFHRPEEIEIIAKDIALCKELGFEGVVFGLLNRDGSIDKENTARLVELAYPLDVTFHRAFDRCKDPLASLETIIACGCTRILTSGQHPKAPDGKELIRQLVEQADDRIIIMPGSGINSRNLKEMIDYTGAKEFHTSARVLRPSTTEYMNPLIPEDFSQDFTDETEIATLKKILSQ</sequence>
<dbReference type="HAMAP" id="MF_00795">
    <property type="entry name" value="CutC"/>
    <property type="match status" value="1"/>
</dbReference>
<dbReference type="GO" id="GO:0005507">
    <property type="term" value="F:copper ion binding"/>
    <property type="evidence" value="ECO:0007669"/>
    <property type="project" value="TreeGrafter"/>
</dbReference>
<dbReference type="EMBL" id="SNWP01000014">
    <property type="protein sequence ID" value="TDO25170.1"/>
    <property type="molecule type" value="Genomic_DNA"/>
</dbReference>
<dbReference type="InterPro" id="IPR005627">
    <property type="entry name" value="CutC-like"/>
</dbReference>
<evidence type="ECO:0000256" key="2">
    <source>
        <dbReference type="HAMAP-Rule" id="MF_00795"/>
    </source>
</evidence>
<comment type="subcellular location">
    <subcellularLocation>
        <location evidence="2">Cytoplasm</location>
    </subcellularLocation>
</comment>
<organism evidence="3 4">
    <name type="scientific">Sediminibacterium goheungense</name>
    <dbReference type="NCBI Taxonomy" id="1086393"/>
    <lineage>
        <taxon>Bacteria</taxon>
        <taxon>Pseudomonadati</taxon>
        <taxon>Bacteroidota</taxon>
        <taxon>Chitinophagia</taxon>
        <taxon>Chitinophagales</taxon>
        <taxon>Chitinophagaceae</taxon>
        <taxon>Sediminibacterium</taxon>
    </lineage>
</organism>
<dbReference type="RefSeq" id="WP_133475738.1">
    <property type="nucleotide sequence ID" value="NZ_SNWP01000014.1"/>
</dbReference>
<evidence type="ECO:0000313" key="3">
    <source>
        <dbReference type="EMBL" id="TDO25170.1"/>
    </source>
</evidence>
<dbReference type="AlphaFoldDB" id="A0A4R6IRT7"/>
<dbReference type="PANTHER" id="PTHR12598:SF0">
    <property type="entry name" value="COPPER HOMEOSTASIS PROTEIN CUTC HOMOLOG"/>
    <property type="match status" value="1"/>
</dbReference>
<dbReference type="FunFam" id="3.20.20.380:FF:000001">
    <property type="entry name" value="Copper homeostasis protein CutC"/>
    <property type="match status" value="1"/>
</dbReference>
<accession>A0A4R6IRT7</accession>
<name>A0A4R6IRT7_9BACT</name>
<gene>
    <name evidence="2" type="primary">cutC</name>
    <name evidence="3" type="ORF">BC659_3186</name>
</gene>
<dbReference type="OrthoDB" id="9815677at2"/>
<keyword evidence="2" id="KW-0963">Cytoplasm</keyword>
<comment type="similarity">
    <text evidence="1 2">Belongs to the CutC family.</text>
</comment>
<dbReference type="Pfam" id="PF03932">
    <property type="entry name" value="CutC"/>
    <property type="match status" value="1"/>
</dbReference>
<comment type="caution">
    <text evidence="2">Once thought to be involved in copper homeostasis, experiments in E.coli have shown this is not the case.</text>
</comment>
<dbReference type="GO" id="GO:0005737">
    <property type="term" value="C:cytoplasm"/>
    <property type="evidence" value="ECO:0007669"/>
    <property type="project" value="UniProtKB-SubCell"/>
</dbReference>
<comment type="caution">
    <text evidence="3">The sequence shown here is derived from an EMBL/GenBank/DDBJ whole genome shotgun (WGS) entry which is preliminary data.</text>
</comment>
<proteinExistence type="inferred from homology"/>
<dbReference type="SUPFAM" id="SSF110395">
    <property type="entry name" value="CutC-like"/>
    <property type="match status" value="1"/>
</dbReference>
<protein>
    <recommendedName>
        <fullName evidence="2">PF03932 family protein CutC</fullName>
    </recommendedName>
</protein>
<evidence type="ECO:0000256" key="1">
    <source>
        <dbReference type="ARBA" id="ARBA00007768"/>
    </source>
</evidence>
<reference evidence="3 4" key="1">
    <citation type="submission" date="2019-03" db="EMBL/GenBank/DDBJ databases">
        <title>Genomic Encyclopedia of Archaeal and Bacterial Type Strains, Phase II (KMG-II): from individual species to whole genera.</title>
        <authorList>
            <person name="Goeker M."/>
        </authorList>
    </citation>
    <scope>NUCLEOTIDE SEQUENCE [LARGE SCALE GENOMIC DNA]</scope>
    <source>
        <strain evidence="3 4">DSM 28323</strain>
    </source>
</reference>
<dbReference type="PANTHER" id="PTHR12598">
    <property type="entry name" value="COPPER HOMEOSTASIS PROTEIN CUTC"/>
    <property type="match status" value="1"/>
</dbReference>
<keyword evidence="4" id="KW-1185">Reference proteome</keyword>
<evidence type="ECO:0000313" key="4">
    <source>
        <dbReference type="Proteomes" id="UP000295741"/>
    </source>
</evidence>
<dbReference type="Gene3D" id="3.20.20.380">
    <property type="entry name" value="Copper homeostasis (CutC) domain"/>
    <property type="match status" value="1"/>
</dbReference>
<dbReference type="InterPro" id="IPR036822">
    <property type="entry name" value="CutC-like_dom_sf"/>
</dbReference>
<dbReference type="Proteomes" id="UP000295741">
    <property type="component" value="Unassembled WGS sequence"/>
</dbReference>